<dbReference type="Proteomes" id="UP000178797">
    <property type="component" value="Unassembled WGS sequence"/>
</dbReference>
<dbReference type="PANTHER" id="PTHR37030:SF1">
    <property type="entry name" value="NUCLEOTIDYLTRANSFERASE"/>
    <property type="match status" value="1"/>
</dbReference>
<dbReference type="InterPro" id="IPR002934">
    <property type="entry name" value="Polymerase_NTP_transf_dom"/>
</dbReference>
<sequence>MDIEDYLKNIVKKVTDNFNPEKIILFGSYAYGTPTKDSDIDLMVIMDTEMKPYERALPIRKALKYLGMPKDVIVRTPQEFERFKDIVGTTIYTAAHKGKVIYEKR</sequence>
<reference evidence="2 3" key="1">
    <citation type="journal article" date="2016" name="Nat. Commun.">
        <title>Thousands of microbial genomes shed light on interconnected biogeochemical processes in an aquifer system.</title>
        <authorList>
            <person name="Anantharaman K."/>
            <person name="Brown C.T."/>
            <person name="Hug L.A."/>
            <person name="Sharon I."/>
            <person name="Castelle C.J."/>
            <person name="Probst A.J."/>
            <person name="Thomas B.C."/>
            <person name="Singh A."/>
            <person name="Wilkins M.J."/>
            <person name="Karaoz U."/>
            <person name="Brodie E.L."/>
            <person name="Williams K.H."/>
            <person name="Hubbard S.S."/>
            <person name="Banfield J.F."/>
        </authorList>
    </citation>
    <scope>NUCLEOTIDE SEQUENCE [LARGE SCALE GENOMIC DNA]</scope>
</reference>
<evidence type="ECO:0000313" key="3">
    <source>
        <dbReference type="Proteomes" id="UP000178797"/>
    </source>
</evidence>
<dbReference type="SUPFAM" id="SSF81301">
    <property type="entry name" value="Nucleotidyltransferase"/>
    <property type="match status" value="1"/>
</dbReference>
<name>A0A1F7RVE2_9BACT</name>
<dbReference type="Gene3D" id="3.30.460.10">
    <property type="entry name" value="Beta Polymerase, domain 2"/>
    <property type="match status" value="1"/>
</dbReference>
<gene>
    <name evidence="2" type="ORF">A2W05_06385</name>
</gene>
<accession>A0A1F7RVE2</accession>
<dbReference type="InterPro" id="IPR043519">
    <property type="entry name" value="NT_sf"/>
</dbReference>
<feature type="domain" description="Polymerase nucleotidyl transferase" evidence="1">
    <location>
        <begin position="7"/>
        <end position="84"/>
    </location>
</feature>
<dbReference type="PANTHER" id="PTHR37030">
    <property type="entry name" value="NUCLEOTIDYLTRANSFERASE"/>
    <property type="match status" value="1"/>
</dbReference>
<comment type="caution">
    <text evidence="2">The sequence shown here is derived from an EMBL/GenBank/DDBJ whole genome shotgun (WGS) entry which is preliminary data.</text>
</comment>
<dbReference type="GO" id="GO:0016779">
    <property type="term" value="F:nucleotidyltransferase activity"/>
    <property type="evidence" value="ECO:0007669"/>
    <property type="project" value="InterPro"/>
</dbReference>
<proteinExistence type="predicted"/>
<evidence type="ECO:0000313" key="2">
    <source>
        <dbReference type="EMBL" id="OGL45512.1"/>
    </source>
</evidence>
<dbReference type="Pfam" id="PF01909">
    <property type="entry name" value="NTP_transf_2"/>
    <property type="match status" value="1"/>
</dbReference>
<evidence type="ECO:0000259" key="1">
    <source>
        <dbReference type="Pfam" id="PF01909"/>
    </source>
</evidence>
<dbReference type="CDD" id="cd05403">
    <property type="entry name" value="NT_KNTase_like"/>
    <property type="match status" value="1"/>
</dbReference>
<protein>
    <recommendedName>
        <fullName evidence="1">Polymerase nucleotidyl transferase domain-containing protein</fullName>
    </recommendedName>
</protein>
<dbReference type="AlphaFoldDB" id="A0A1F7RVE2"/>
<dbReference type="EMBL" id="MGDE01000130">
    <property type="protein sequence ID" value="OGL45512.1"/>
    <property type="molecule type" value="Genomic_DNA"/>
</dbReference>
<organism evidence="2 3">
    <name type="scientific">Candidatus Schekmanbacteria bacterium RBG_16_38_10</name>
    <dbReference type="NCBI Taxonomy" id="1817879"/>
    <lineage>
        <taxon>Bacteria</taxon>
        <taxon>Candidatus Schekmaniibacteriota</taxon>
    </lineage>
</organism>